<dbReference type="PANTHER" id="PTHR30383">
    <property type="entry name" value="THIOESTERASE 1/PROTEASE 1/LYSOPHOSPHOLIPASE L1"/>
    <property type="match status" value="1"/>
</dbReference>
<reference evidence="2" key="1">
    <citation type="submission" date="2021-01" db="EMBL/GenBank/DDBJ databases">
        <title>Draft genome sequence of Acholeplasmataceae bacterium strain Mahy22.</title>
        <authorList>
            <person name="Watanabe M."/>
            <person name="Kojima H."/>
            <person name="Fukui M."/>
        </authorList>
    </citation>
    <scope>NUCLEOTIDE SEQUENCE</scope>
    <source>
        <strain evidence="2">Mahy22</strain>
    </source>
</reference>
<proteinExistence type="predicted"/>
<gene>
    <name evidence="2" type="ORF">MPAN_004040</name>
</gene>
<dbReference type="AlphaFoldDB" id="A0A7U9TIY8"/>
<dbReference type="InterPro" id="IPR013830">
    <property type="entry name" value="SGNH_hydro"/>
</dbReference>
<evidence type="ECO:0000313" key="2">
    <source>
        <dbReference type="EMBL" id="BCR35511.1"/>
    </source>
</evidence>
<dbReference type="Proteomes" id="UP000620133">
    <property type="component" value="Chromosome"/>
</dbReference>
<dbReference type="InterPro" id="IPR036514">
    <property type="entry name" value="SGNH_hydro_sf"/>
</dbReference>
<dbReference type="Pfam" id="PF13472">
    <property type="entry name" value="Lipase_GDSL_2"/>
    <property type="match status" value="1"/>
</dbReference>
<evidence type="ECO:0000313" key="3">
    <source>
        <dbReference type="Proteomes" id="UP000620133"/>
    </source>
</evidence>
<evidence type="ECO:0000259" key="1">
    <source>
        <dbReference type="Pfam" id="PF13472"/>
    </source>
</evidence>
<protein>
    <recommendedName>
        <fullName evidence="1">SGNH hydrolase-type esterase domain-containing protein</fullName>
    </recommendedName>
</protein>
<dbReference type="EMBL" id="AP024412">
    <property type="protein sequence ID" value="BCR35511.1"/>
    <property type="molecule type" value="Genomic_DNA"/>
</dbReference>
<dbReference type="RefSeq" id="WP_176240116.1">
    <property type="nucleotide sequence ID" value="NZ_AP024412.1"/>
</dbReference>
<dbReference type="KEGG" id="manr:MPAN_004040"/>
<accession>A0A7U9TIY8</accession>
<dbReference type="InterPro" id="IPR051532">
    <property type="entry name" value="Ester_Hydrolysis_Enzymes"/>
</dbReference>
<organism evidence="2 3">
    <name type="scientific">Mariniplasma anaerobium</name>
    <dbReference type="NCBI Taxonomy" id="2735436"/>
    <lineage>
        <taxon>Bacteria</taxon>
        <taxon>Bacillati</taxon>
        <taxon>Mycoplasmatota</taxon>
        <taxon>Mollicutes</taxon>
        <taxon>Acholeplasmatales</taxon>
        <taxon>Acholeplasmataceae</taxon>
        <taxon>Mariniplasma</taxon>
    </lineage>
</organism>
<keyword evidence="3" id="KW-1185">Reference proteome</keyword>
<feature type="domain" description="SGNH hydrolase-type esterase" evidence="1">
    <location>
        <begin position="52"/>
        <end position="196"/>
    </location>
</feature>
<dbReference type="SUPFAM" id="SSF52266">
    <property type="entry name" value="SGNH hydrolase"/>
    <property type="match status" value="1"/>
</dbReference>
<dbReference type="Gene3D" id="3.40.50.1110">
    <property type="entry name" value="SGNH hydrolase"/>
    <property type="match status" value="1"/>
</dbReference>
<name>A0A7U9TIY8_9MOLU</name>
<sequence>MRKDFDQLKKLIDLDYKRHVKKFDNFVANKPIVFLGDSMMAYFPIKAFQLEDQIYNLGIPGDTTLGVLKRIDQVVQLKPKIVVLQVGINDFVLTKLSKEETFENILTIRHYILENCPNSKVYITSLTPINQKNFKDQLYLLNRKPNDAIILNDMLKKVVDEHVYVDIYDDLVDQFGDLSLDLTKDGIHLNQKGYEIYLNKLKDIIELLS</sequence>